<keyword evidence="11" id="KW-0282">Flagellum</keyword>
<dbReference type="Proteomes" id="UP000295169">
    <property type="component" value="Unassembled WGS sequence"/>
</dbReference>
<feature type="transmembrane region" description="Helical" evidence="10">
    <location>
        <begin position="123"/>
        <end position="141"/>
    </location>
</feature>
<keyword evidence="5 10" id="KW-0812">Transmembrane</keyword>
<dbReference type="GO" id="GO:0005886">
    <property type="term" value="C:plasma membrane"/>
    <property type="evidence" value="ECO:0007669"/>
    <property type="project" value="UniProtKB-SubCell"/>
</dbReference>
<evidence type="ECO:0000256" key="7">
    <source>
        <dbReference type="ARBA" id="ARBA00023136"/>
    </source>
</evidence>
<dbReference type="PANTHER" id="PTHR30065:SF8">
    <property type="entry name" value="FLAGELLAR BIOSYNTHETIC PROTEIN FLIR"/>
    <property type="match status" value="1"/>
</dbReference>
<reference evidence="11 12" key="1">
    <citation type="submission" date="2019-03" db="EMBL/GenBank/DDBJ databases">
        <title>Genomic Encyclopedia of Type Strains, Phase IV (KMG-IV): sequencing the most valuable type-strain genomes for metagenomic binning, comparative biology and taxonomic classification.</title>
        <authorList>
            <person name="Goeker M."/>
        </authorList>
    </citation>
    <scope>NUCLEOTIDE SEQUENCE [LARGE SCALE GENOMIC DNA]</scope>
    <source>
        <strain evidence="11 12">DSM 2286</strain>
    </source>
</reference>
<keyword evidence="11" id="KW-0969">Cilium</keyword>
<dbReference type="EMBL" id="SMMU01000023">
    <property type="protein sequence ID" value="TCL28076.1"/>
    <property type="molecule type" value="Genomic_DNA"/>
</dbReference>
<keyword evidence="11" id="KW-0966">Cell projection</keyword>
<comment type="function">
    <text evidence="1 10">Role in flagellar biosynthesis.</text>
</comment>
<evidence type="ECO:0000256" key="10">
    <source>
        <dbReference type="RuleBase" id="RU362071"/>
    </source>
</evidence>
<dbReference type="InterPro" id="IPR006303">
    <property type="entry name" value="FliR"/>
</dbReference>
<proteinExistence type="inferred from homology"/>
<feature type="transmembrane region" description="Helical" evidence="10">
    <location>
        <begin position="12"/>
        <end position="32"/>
    </location>
</feature>
<evidence type="ECO:0000256" key="1">
    <source>
        <dbReference type="ARBA" id="ARBA00002578"/>
    </source>
</evidence>
<evidence type="ECO:0000313" key="12">
    <source>
        <dbReference type="Proteomes" id="UP000295169"/>
    </source>
</evidence>
<keyword evidence="6 10" id="KW-1133">Transmembrane helix</keyword>
<evidence type="ECO:0000256" key="4">
    <source>
        <dbReference type="ARBA" id="ARBA00022475"/>
    </source>
</evidence>
<keyword evidence="4 10" id="KW-1003">Cell membrane</keyword>
<dbReference type="GO" id="GO:0044780">
    <property type="term" value="P:bacterial-type flagellum assembly"/>
    <property type="evidence" value="ECO:0007669"/>
    <property type="project" value="UniProtKB-UniRule"/>
</dbReference>
<dbReference type="GO" id="GO:0006605">
    <property type="term" value="P:protein targeting"/>
    <property type="evidence" value="ECO:0007669"/>
    <property type="project" value="UniProtKB-UniRule"/>
</dbReference>
<evidence type="ECO:0000256" key="5">
    <source>
        <dbReference type="ARBA" id="ARBA00022692"/>
    </source>
</evidence>
<sequence>MVEVDYAQLQGWLVSFFWPFCRIGAFLLAAPLLGHTSVPARVKIALAVLLSVLLGPNLPPLPAVPLFSWPGLGIMVEQMLIGLAIGMVMRVTLAATQTAGDIIGLQMGLGFATFFSPDTGTNSMVLSRLLYMIALLMFLAFDGHLLELELLAGTFASLPVGLLRLDPSAWEMLARYGSTVFASGLLLAMPLVAALLIINLAMGILNRSAPQLTVFSVGFPLSLSVGLALLTVLMGDLGGFLGGLFRSGLEFLAQLIAGLAVPAG</sequence>
<feature type="transmembrane region" description="Helical" evidence="10">
    <location>
        <begin position="67"/>
        <end position="87"/>
    </location>
</feature>
<evidence type="ECO:0000313" key="11">
    <source>
        <dbReference type="EMBL" id="TCL28076.1"/>
    </source>
</evidence>
<evidence type="ECO:0000256" key="8">
    <source>
        <dbReference type="ARBA" id="ARBA00023143"/>
    </source>
</evidence>
<evidence type="ECO:0000256" key="9">
    <source>
        <dbReference type="NCBIfam" id="TIGR01400"/>
    </source>
</evidence>
<keyword evidence="8 10" id="KW-0975">Bacterial flagellum</keyword>
<keyword evidence="7 10" id="KW-0472">Membrane</keyword>
<dbReference type="NCBIfam" id="TIGR01400">
    <property type="entry name" value="fliR"/>
    <property type="match status" value="1"/>
</dbReference>
<dbReference type="PANTHER" id="PTHR30065">
    <property type="entry name" value="FLAGELLAR BIOSYNTHETIC PROTEIN FLIR"/>
    <property type="match status" value="1"/>
</dbReference>
<feature type="transmembrane region" description="Helical" evidence="10">
    <location>
        <begin position="212"/>
        <end position="234"/>
    </location>
</feature>
<comment type="similarity">
    <text evidence="2 10">Belongs to the FliR/MopE/SpaR family.</text>
</comment>
<dbReference type="PRINTS" id="PR00953">
    <property type="entry name" value="TYPE3IMRPROT"/>
</dbReference>
<protein>
    <recommendedName>
        <fullName evidence="3 9">Flagellar biosynthetic protein FliR</fullName>
    </recommendedName>
</protein>
<comment type="subcellular location">
    <subcellularLocation>
        <location evidence="10">Cell membrane</location>
        <topology evidence="10">Multi-pass membrane protein</topology>
    </subcellularLocation>
    <subcellularLocation>
        <location evidence="10">Bacterial flagellum basal body</location>
    </subcellularLocation>
</comment>
<evidence type="ECO:0000256" key="3">
    <source>
        <dbReference type="ARBA" id="ARBA00021717"/>
    </source>
</evidence>
<accession>A0A4R1PJZ7</accession>
<name>A0A4R1PJZ7_9GAMM</name>
<dbReference type="AlphaFoldDB" id="A0A4R1PJZ7"/>
<dbReference type="RefSeq" id="WP_131298507.1">
    <property type="nucleotide sequence ID" value="NZ_JBHLST010000037.1"/>
</dbReference>
<dbReference type="GO" id="GO:0009425">
    <property type="term" value="C:bacterial-type flagellum basal body"/>
    <property type="evidence" value="ECO:0007669"/>
    <property type="project" value="UniProtKB-SubCell"/>
</dbReference>
<organism evidence="11 12">
    <name type="scientific">Azotobacter chroococcum</name>
    <dbReference type="NCBI Taxonomy" id="353"/>
    <lineage>
        <taxon>Bacteria</taxon>
        <taxon>Pseudomonadati</taxon>
        <taxon>Pseudomonadota</taxon>
        <taxon>Gammaproteobacteria</taxon>
        <taxon>Pseudomonadales</taxon>
        <taxon>Pseudomonadaceae</taxon>
        <taxon>Azotobacter</taxon>
    </lineage>
</organism>
<feature type="transmembrane region" description="Helical" evidence="10">
    <location>
        <begin position="185"/>
        <end position="205"/>
    </location>
</feature>
<dbReference type="InterPro" id="IPR002010">
    <property type="entry name" value="T3SS_IM_R"/>
</dbReference>
<evidence type="ECO:0000256" key="2">
    <source>
        <dbReference type="ARBA" id="ARBA00009772"/>
    </source>
</evidence>
<comment type="caution">
    <text evidence="11">The sequence shown here is derived from an EMBL/GenBank/DDBJ whole genome shotgun (WGS) entry which is preliminary data.</text>
</comment>
<gene>
    <name evidence="11" type="ORF">EV691_12331</name>
</gene>
<dbReference type="Pfam" id="PF01311">
    <property type="entry name" value="Bac_export_1"/>
    <property type="match status" value="1"/>
</dbReference>
<evidence type="ECO:0000256" key="6">
    <source>
        <dbReference type="ARBA" id="ARBA00022989"/>
    </source>
</evidence>